<accession>A0A9D2HFW2</accession>
<feature type="chain" id="PRO_5039577712" evidence="2">
    <location>
        <begin position="25"/>
        <end position="244"/>
    </location>
</feature>
<gene>
    <name evidence="4" type="ORF">IAA07_00825</name>
</gene>
<feature type="region of interest" description="Disordered" evidence="1">
    <location>
        <begin position="20"/>
        <end position="39"/>
    </location>
</feature>
<name>A0A9D2HFW2_9FIRM</name>
<sequence length="244" mass="26507">MRKRYLLPAALCLIMAGCSSPAGSSDPSPQEIAALESQVEALESQVEALKDQAGASEGLTAAPESQDAIPESQTVSVSPTSPQEQQSAADSSQRQPSSEGIDRDSAFSIALENADVPEEDAANIEIQQDREGDIPIYQVEFETRYGDYDFEIAISDGRIVGADYEVDEEWLGSLGGSPVTEDEACQIAAAKVPGSSAGDVRIRRERDDGRERYEGQLFYDGIKYEFEIDPQTGIVFDWNADLRE</sequence>
<proteinExistence type="predicted"/>
<evidence type="ECO:0000256" key="1">
    <source>
        <dbReference type="SAM" id="MobiDB-lite"/>
    </source>
</evidence>
<dbReference type="Proteomes" id="UP000823900">
    <property type="component" value="Unassembled WGS sequence"/>
</dbReference>
<feature type="signal peptide" evidence="2">
    <location>
        <begin position="1"/>
        <end position="24"/>
    </location>
</feature>
<feature type="domain" description="PepSY" evidence="3">
    <location>
        <begin position="178"/>
        <end position="233"/>
    </location>
</feature>
<dbReference type="Pfam" id="PF03413">
    <property type="entry name" value="PepSY"/>
    <property type="match status" value="1"/>
</dbReference>
<evidence type="ECO:0000259" key="3">
    <source>
        <dbReference type="Pfam" id="PF03413"/>
    </source>
</evidence>
<dbReference type="InterPro" id="IPR025711">
    <property type="entry name" value="PepSY"/>
</dbReference>
<comment type="caution">
    <text evidence="4">The sequence shown here is derived from an EMBL/GenBank/DDBJ whole genome shotgun (WGS) entry which is preliminary data.</text>
</comment>
<evidence type="ECO:0000313" key="4">
    <source>
        <dbReference type="EMBL" id="HJA70107.1"/>
    </source>
</evidence>
<reference evidence="4" key="1">
    <citation type="journal article" date="2021" name="PeerJ">
        <title>Extensive microbial diversity within the chicken gut microbiome revealed by metagenomics and culture.</title>
        <authorList>
            <person name="Gilroy R."/>
            <person name="Ravi A."/>
            <person name="Getino M."/>
            <person name="Pursley I."/>
            <person name="Horton D.L."/>
            <person name="Alikhan N.F."/>
            <person name="Baker D."/>
            <person name="Gharbi K."/>
            <person name="Hall N."/>
            <person name="Watson M."/>
            <person name="Adriaenssens E.M."/>
            <person name="Foster-Nyarko E."/>
            <person name="Jarju S."/>
            <person name="Secka A."/>
            <person name="Antonio M."/>
            <person name="Oren A."/>
            <person name="Chaudhuri R.R."/>
            <person name="La Ragione R."/>
            <person name="Hildebrand F."/>
            <person name="Pallen M.J."/>
        </authorList>
    </citation>
    <scope>NUCLEOTIDE SEQUENCE</scope>
    <source>
        <strain evidence="4">CHK178-16964</strain>
    </source>
</reference>
<feature type="compositionally biased region" description="Polar residues" evidence="1">
    <location>
        <begin position="71"/>
        <end position="98"/>
    </location>
</feature>
<dbReference type="Gene3D" id="3.10.450.40">
    <property type="match status" value="2"/>
</dbReference>
<protein>
    <submittedName>
        <fullName evidence="4">PepSY domain-containing protein</fullName>
    </submittedName>
</protein>
<reference evidence="4" key="2">
    <citation type="submission" date="2021-04" db="EMBL/GenBank/DDBJ databases">
        <authorList>
            <person name="Gilroy R."/>
        </authorList>
    </citation>
    <scope>NUCLEOTIDE SEQUENCE</scope>
    <source>
        <strain evidence="4">CHK178-16964</strain>
    </source>
</reference>
<dbReference type="AlphaFoldDB" id="A0A9D2HFW2"/>
<keyword evidence="2" id="KW-0732">Signal</keyword>
<evidence type="ECO:0000256" key="2">
    <source>
        <dbReference type="SAM" id="SignalP"/>
    </source>
</evidence>
<organism evidence="4 5">
    <name type="scientific">Candidatus Lachnoclostridium stercoravium</name>
    <dbReference type="NCBI Taxonomy" id="2838633"/>
    <lineage>
        <taxon>Bacteria</taxon>
        <taxon>Bacillati</taxon>
        <taxon>Bacillota</taxon>
        <taxon>Clostridia</taxon>
        <taxon>Lachnospirales</taxon>
        <taxon>Lachnospiraceae</taxon>
    </lineage>
</organism>
<evidence type="ECO:0000313" key="5">
    <source>
        <dbReference type="Proteomes" id="UP000823900"/>
    </source>
</evidence>
<dbReference type="EMBL" id="DWZA01000005">
    <property type="protein sequence ID" value="HJA70107.1"/>
    <property type="molecule type" value="Genomic_DNA"/>
</dbReference>
<feature type="region of interest" description="Disordered" evidence="1">
    <location>
        <begin position="44"/>
        <end position="101"/>
    </location>
</feature>
<dbReference type="PROSITE" id="PS51257">
    <property type="entry name" value="PROKAR_LIPOPROTEIN"/>
    <property type="match status" value="1"/>
</dbReference>